<keyword evidence="3" id="KW-1185">Reference proteome</keyword>
<evidence type="ECO:0000313" key="2">
    <source>
        <dbReference type="EMBL" id="CEG35358.1"/>
    </source>
</evidence>
<dbReference type="AlphaFoldDB" id="A0A0P1A594"/>
<dbReference type="Proteomes" id="UP000054928">
    <property type="component" value="Unassembled WGS sequence"/>
</dbReference>
<evidence type="ECO:0000256" key="1">
    <source>
        <dbReference type="SAM" id="MobiDB-lite"/>
    </source>
</evidence>
<dbReference type="RefSeq" id="XP_024571727.1">
    <property type="nucleotide sequence ID" value="XM_024723292.1"/>
</dbReference>
<dbReference type="EMBL" id="CCYD01000041">
    <property type="protein sequence ID" value="CEG35358.1"/>
    <property type="molecule type" value="Genomic_DNA"/>
</dbReference>
<feature type="compositionally biased region" description="Basic and acidic residues" evidence="1">
    <location>
        <begin position="90"/>
        <end position="106"/>
    </location>
</feature>
<feature type="region of interest" description="Disordered" evidence="1">
    <location>
        <begin position="53"/>
        <end position="118"/>
    </location>
</feature>
<proteinExistence type="predicted"/>
<dbReference type="GeneID" id="36404539"/>
<reference evidence="3" key="1">
    <citation type="submission" date="2014-09" db="EMBL/GenBank/DDBJ databases">
        <authorList>
            <person name="Sharma Rahul"/>
            <person name="Thines Marco"/>
        </authorList>
    </citation>
    <scope>NUCLEOTIDE SEQUENCE [LARGE SCALE GENOMIC DNA]</scope>
</reference>
<protein>
    <submittedName>
        <fullName evidence="2">Uncharacterized protein</fullName>
    </submittedName>
</protein>
<evidence type="ECO:0000313" key="3">
    <source>
        <dbReference type="Proteomes" id="UP000054928"/>
    </source>
</evidence>
<accession>A0A0P1A594</accession>
<name>A0A0P1A594_PLAHL</name>
<organism evidence="2 3">
    <name type="scientific">Plasmopara halstedii</name>
    <name type="common">Downy mildew of sunflower</name>
    <dbReference type="NCBI Taxonomy" id="4781"/>
    <lineage>
        <taxon>Eukaryota</taxon>
        <taxon>Sar</taxon>
        <taxon>Stramenopiles</taxon>
        <taxon>Oomycota</taxon>
        <taxon>Peronosporomycetes</taxon>
        <taxon>Peronosporales</taxon>
        <taxon>Peronosporaceae</taxon>
        <taxon>Plasmopara</taxon>
    </lineage>
</organism>
<sequence>MVMEELKQKRWTNGKEAVRAINDVALDTREVFYVPLVAIMTILKDDELEINWTSGAVDPSDNESTKSAGSGDEFEEETELELVSGIKRSRKDEKGEIMNSGDDKNVVKKQKAKEQAYT</sequence>